<evidence type="ECO:0000313" key="3">
    <source>
        <dbReference type="Proteomes" id="UP001409291"/>
    </source>
</evidence>
<proteinExistence type="predicted"/>
<sequence length="189" mass="21908">MKKIREINFTEFSTIYQQHLIADFPEEEVKPLYVIENAFAANKYAAYILEEDSQVKAYATFMWKDKNLQLLDYFAVTRDSGRGQGIGSFFLQELAHTIKVKGFIIECEAPEKARDKEEQEIREKRIAFYLRNAAQMTTVTANVVGVDLRLLYMPIEAGLESINIETDFLSIYHNLEPKEFYLKSVKIVS</sequence>
<evidence type="ECO:0000259" key="1">
    <source>
        <dbReference type="PROSITE" id="PS51186"/>
    </source>
</evidence>
<dbReference type="RefSeq" id="WP_183914519.1">
    <property type="nucleotide sequence ID" value="NZ_JBDJNQ010000011.1"/>
</dbReference>
<dbReference type="Proteomes" id="UP001409291">
    <property type="component" value="Unassembled WGS sequence"/>
</dbReference>
<dbReference type="InterPro" id="IPR000182">
    <property type="entry name" value="GNAT_dom"/>
</dbReference>
<dbReference type="SUPFAM" id="SSF55729">
    <property type="entry name" value="Acyl-CoA N-acyltransferases (Nat)"/>
    <property type="match status" value="1"/>
</dbReference>
<protein>
    <recommendedName>
        <fullName evidence="1">N-acetyltransferase domain-containing protein</fullName>
    </recommendedName>
</protein>
<comment type="caution">
    <text evidence="2">The sequence shown here is derived from an EMBL/GenBank/DDBJ whole genome shotgun (WGS) entry which is preliminary data.</text>
</comment>
<gene>
    <name evidence="2" type="ORF">ABE541_20485</name>
</gene>
<keyword evidence="3" id="KW-1185">Reference proteome</keyword>
<reference evidence="2 3" key="1">
    <citation type="submission" date="2024-04" db="EMBL/GenBank/DDBJ databases">
        <title>WGS of bacteria from Torrens River.</title>
        <authorList>
            <person name="Wyrsch E.R."/>
            <person name="Drigo B."/>
        </authorList>
    </citation>
    <scope>NUCLEOTIDE SEQUENCE [LARGE SCALE GENOMIC DNA]</scope>
    <source>
        <strain evidence="2 3">TWI391</strain>
    </source>
</reference>
<evidence type="ECO:0000313" key="2">
    <source>
        <dbReference type="EMBL" id="MEN5379658.1"/>
    </source>
</evidence>
<dbReference type="PROSITE" id="PS51186">
    <property type="entry name" value="GNAT"/>
    <property type="match status" value="1"/>
</dbReference>
<dbReference type="Gene3D" id="3.40.630.30">
    <property type="match status" value="1"/>
</dbReference>
<name>A0ABV0C040_9SPHI</name>
<dbReference type="EMBL" id="JBDJNQ010000011">
    <property type="protein sequence ID" value="MEN5379658.1"/>
    <property type="molecule type" value="Genomic_DNA"/>
</dbReference>
<organism evidence="2 3">
    <name type="scientific">Sphingobacterium kitahiroshimense</name>
    <dbReference type="NCBI Taxonomy" id="470446"/>
    <lineage>
        <taxon>Bacteria</taxon>
        <taxon>Pseudomonadati</taxon>
        <taxon>Bacteroidota</taxon>
        <taxon>Sphingobacteriia</taxon>
        <taxon>Sphingobacteriales</taxon>
        <taxon>Sphingobacteriaceae</taxon>
        <taxon>Sphingobacterium</taxon>
    </lineage>
</organism>
<accession>A0ABV0C040</accession>
<feature type="domain" description="N-acetyltransferase" evidence="1">
    <location>
        <begin position="2"/>
        <end position="165"/>
    </location>
</feature>
<dbReference type="InterPro" id="IPR016181">
    <property type="entry name" value="Acyl_CoA_acyltransferase"/>
</dbReference>